<sequence>MTKKLSAFNRLLCGLLGILLIALGAWPLLTLWHVRPALWLAERIDRNWWATLTTAGWYKYAAVAGALALFVAGVLMISANLRQRKIGKVELAASDSRGKVSINLPALASAIGESLTEHPAVDKVTSRIATERGTDLWTFRVEANPAYGFNVVLRLLEETERDLRAALDGVRLETLYKVECSPVKKL</sequence>
<keyword evidence="1" id="KW-0472">Membrane</keyword>
<evidence type="ECO:0000313" key="3">
    <source>
        <dbReference type="Proteomes" id="UP000515743"/>
    </source>
</evidence>
<dbReference type="Proteomes" id="UP000515743">
    <property type="component" value="Chromosome"/>
</dbReference>
<dbReference type="AlphaFoldDB" id="A0A7G7CMT3"/>
<evidence type="ECO:0000313" key="2">
    <source>
        <dbReference type="EMBL" id="QNE88899.1"/>
    </source>
</evidence>
<protein>
    <recommendedName>
        <fullName evidence="4">Alkaline shock response membrane anchor protein AmaP</fullName>
    </recommendedName>
</protein>
<feature type="transmembrane region" description="Helical" evidence="1">
    <location>
        <begin position="57"/>
        <end position="78"/>
    </location>
</feature>
<evidence type="ECO:0000256" key="1">
    <source>
        <dbReference type="SAM" id="Phobius"/>
    </source>
</evidence>
<organism evidence="2 3">
    <name type="scientific">Corynebacterium incognita</name>
    <dbReference type="NCBI Taxonomy" id="2754725"/>
    <lineage>
        <taxon>Bacteria</taxon>
        <taxon>Bacillati</taxon>
        <taxon>Actinomycetota</taxon>
        <taxon>Actinomycetes</taxon>
        <taxon>Mycobacteriales</taxon>
        <taxon>Corynebacteriaceae</taxon>
        <taxon>Corynebacterium</taxon>
    </lineage>
</organism>
<dbReference type="EMBL" id="CP059404">
    <property type="protein sequence ID" value="QNE88899.1"/>
    <property type="molecule type" value="Genomic_DNA"/>
</dbReference>
<gene>
    <name evidence="2" type="ORF">H0194_07385</name>
</gene>
<accession>A0A7G7CMT3</accession>
<dbReference type="RefSeq" id="WP_185175288.1">
    <property type="nucleotide sequence ID" value="NZ_CP059404.1"/>
</dbReference>
<name>A0A7G7CMT3_9CORY</name>
<dbReference type="KEGG" id="cik:H0194_07385"/>
<keyword evidence="3" id="KW-1185">Reference proteome</keyword>
<feature type="transmembrane region" description="Helical" evidence="1">
    <location>
        <begin position="12"/>
        <end position="34"/>
    </location>
</feature>
<reference evidence="2 3" key="1">
    <citation type="submission" date="2020-07" db="EMBL/GenBank/DDBJ databases">
        <title>Complete genome and description of Corynebacterium incognita strain Marseille-Q3630 sp. nov.</title>
        <authorList>
            <person name="Boxberger M."/>
        </authorList>
    </citation>
    <scope>NUCLEOTIDE SEQUENCE [LARGE SCALE GENOMIC DNA]</scope>
    <source>
        <strain evidence="2 3">Marseille-Q3630</strain>
    </source>
</reference>
<keyword evidence="1" id="KW-0812">Transmembrane</keyword>
<proteinExistence type="predicted"/>
<evidence type="ECO:0008006" key="4">
    <source>
        <dbReference type="Google" id="ProtNLM"/>
    </source>
</evidence>
<keyword evidence="1" id="KW-1133">Transmembrane helix</keyword>